<dbReference type="Proteomes" id="UP000019365">
    <property type="component" value="Unassembled WGS sequence"/>
</dbReference>
<feature type="transmembrane region" description="Helical" evidence="1">
    <location>
        <begin position="625"/>
        <end position="646"/>
    </location>
</feature>
<name>W7UC55_RUMFL</name>
<evidence type="ECO:0000256" key="1">
    <source>
        <dbReference type="SAM" id="Phobius"/>
    </source>
</evidence>
<feature type="transmembrane region" description="Helical" evidence="1">
    <location>
        <begin position="721"/>
        <end position="743"/>
    </location>
</feature>
<dbReference type="RefSeq" id="WP_037300807.1">
    <property type="nucleotide sequence ID" value="NZ_ATAX01000033.1"/>
</dbReference>
<feature type="transmembrane region" description="Helical" evidence="1">
    <location>
        <begin position="38"/>
        <end position="61"/>
    </location>
</feature>
<proteinExistence type="predicted"/>
<dbReference type="EMBL" id="ATAX01000033">
    <property type="protein sequence ID" value="EWM52646.1"/>
    <property type="molecule type" value="Genomic_DNA"/>
</dbReference>
<feature type="transmembrane region" description="Helical" evidence="1">
    <location>
        <begin position="436"/>
        <end position="456"/>
    </location>
</feature>
<feature type="transmembrane region" description="Helical" evidence="1">
    <location>
        <begin position="490"/>
        <end position="507"/>
    </location>
</feature>
<feature type="transmembrane region" description="Helical" evidence="1">
    <location>
        <begin position="409"/>
        <end position="429"/>
    </location>
</feature>
<comment type="caution">
    <text evidence="2">The sequence shown here is derived from an EMBL/GenBank/DDBJ whole genome shotgun (WGS) entry which is preliminary data.</text>
</comment>
<keyword evidence="3" id="KW-1185">Reference proteome</keyword>
<dbReference type="eggNOG" id="COG1807">
    <property type="taxonomic scope" value="Bacteria"/>
</dbReference>
<feature type="transmembrane region" description="Helical" evidence="1">
    <location>
        <begin position="67"/>
        <end position="85"/>
    </location>
</feature>
<feature type="transmembrane region" description="Helical" evidence="1">
    <location>
        <begin position="688"/>
        <end position="709"/>
    </location>
</feature>
<protein>
    <submittedName>
        <fullName evidence="2">Uncharacterized protein</fullName>
    </submittedName>
</protein>
<feature type="transmembrane region" description="Helical" evidence="1">
    <location>
        <begin position="542"/>
        <end position="559"/>
    </location>
</feature>
<feature type="transmembrane region" description="Helical" evidence="1">
    <location>
        <begin position="462"/>
        <end position="483"/>
    </location>
</feature>
<keyword evidence="1" id="KW-0472">Membrane</keyword>
<organism evidence="2 3">
    <name type="scientific">Ruminococcus flavefaciens 007c</name>
    <dbReference type="NCBI Taxonomy" id="1341157"/>
    <lineage>
        <taxon>Bacteria</taxon>
        <taxon>Bacillati</taxon>
        <taxon>Bacillota</taxon>
        <taxon>Clostridia</taxon>
        <taxon>Eubacteriales</taxon>
        <taxon>Oscillospiraceae</taxon>
        <taxon>Ruminococcus</taxon>
    </lineage>
</organism>
<feature type="transmembrane region" description="Helical" evidence="1">
    <location>
        <begin position="97"/>
        <end position="116"/>
    </location>
</feature>
<evidence type="ECO:0000313" key="2">
    <source>
        <dbReference type="EMBL" id="EWM52646.1"/>
    </source>
</evidence>
<gene>
    <name evidence="2" type="ORF">RF007C_01515</name>
</gene>
<evidence type="ECO:0000313" key="3">
    <source>
        <dbReference type="Proteomes" id="UP000019365"/>
    </source>
</evidence>
<dbReference type="AlphaFoldDB" id="W7UC55"/>
<sequence>MIWSVIVPAVFFVLSLSMMNICDKRFKKKKEKNNTLKMLIFSACLTGGAMLLLSAIAISNMPNGKSGISPIAATLTCTAVLGSVLVKRYDAPKLARFLKGCAVCACVLFAAEVLLFNGKSFTKQALDQTVSSADITPGANAADNGDGSYTITGDSYLQLSNLPQETRVISVKLSTDKNSNPFDLTLGLTDGDFTINPVTVQHKYTRGQDCEIMMSFKPFGDIRKVNINILHSSLPVTVKDIRALSAAPYHFSLLRFTVLLAIAALLLAIKCFKLYEIGYDSKKRSHIIAVAVMTALCAMSAFMFRYPDAKARDYTGAEKFMDDPYAMTLDAFVKDLDYLDIQPDEKLLQMEDPYSIDDRNALGVSYQWDYAFYNGHYYTYFGVGPVIAFYYPYYKLTGKFPHMASANNFFAFFGILFMCLSMLALIKLLKIKKPNLVLLLSLLPASTAAMGFWNLANEIDRYTLPSVSGLCFLMLCLFTGMTAVTTEKKWLKPLLLVIGGSALAFSVSCRPTTAFGAAVLVPFFVGILLDKKQKLTFRLAQAASFVVPLIIGAALIMRYNSARFGSAFEFGTAYQLTVNNIKADRLDLTKFPAAIMHFFLQLPQFKNAFPFFASTTNPMENYGSYSYTAIGIGALVLPLVTIGLFFLPEAYGPKTKELTDRRRRQFLTICLVMPVVLAWLEFCLSGYITHYVFDLTPLLTFAAMIGIFRSCTAPASQKRRYILSGVSMALTMVFTLCIALNWFTGSLARHFPQLLEKAEDLMIFWR</sequence>
<reference evidence="2 3" key="1">
    <citation type="journal article" date="2014" name="PLoS ONE">
        <title>Rumen cellulosomics: divergent fiber-degrading strategies revealed by comparative genome-wide analysis of six ruminococcal strains.</title>
        <authorList>
            <person name="Dassa B."/>
            <person name="Borovok I."/>
            <person name="Ruimy-Israeli V."/>
            <person name="Lamed R."/>
            <person name="Flint H.J."/>
            <person name="Duncan S.H."/>
            <person name="Henrissat B."/>
            <person name="Coutinho P."/>
            <person name="Morrison M."/>
            <person name="Mosoni P."/>
            <person name="Yeoman C.J."/>
            <person name="White B.A."/>
            <person name="Bayer E.A."/>
        </authorList>
    </citation>
    <scope>NUCLEOTIDE SEQUENCE [LARGE SCALE GENOMIC DNA]</scope>
    <source>
        <strain evidence="2 3">007c</strain>
    </source>
</reference>
<feature type="transmembrane region" description="Helical" evidence="1">
    <location>
        <begin position="253"/>
        <end position="275"/>
    </location>
</feature>
<keyword evidence="1" id="KW-0812">Transmembrane</keyword>
<feature type="transmembrane region" description="Helical" evidence="1">
    <location>
        <begin position="287"/>
        <end position="306"/>
    </location>
</feature>
<feature type="transmembrane region" description="Helical" evidence="1">
    <location>
        <begin position="6"/>
        <end position="26"/>
    </location>
</feature>
<feature type="transmembrane region" description="Helical" evidence="1">
    <location>
        <begin position="666"/>
        <end position="682"/>
    </location>
</feature>
<dbReference type="PATRIC" id="fig|1341157.4.peg.2773"/>
<dbReference type="OrthoDB" id="2062742at2"/>
<accession>W7UC55</accession>
<keyword evidence="1" id="KW-1133">Transmembrane helix</keyword>